<accession>H8FPB9</accession>
<evidence type="ECO:0000256" key="12">
    <source>
        <dbReference type="ARBA" id="ARBA00048138"/>
    </source>
</evidence>
<dbReference type="SFLD" id="SFLDS00003">
    <property type="entry name" value="Haloacid_Dehalogenase"/>
    <property type="match status" value="1"/>
</dbReference>
<evidence type="ECO:0000256" key="4">
    <source>
        <dbReference type="ARBA" id="ARBA00012640"/>
    </source>
</evidence>
<evidence type="ECO:0000256" key="11">
    <source>
        <dbReference type="ARBA" id="ARBA00031693"/>
    </source>
</evidence>
<evidence type="ECO:0000256" key="14">
    <source>
        <dbReference type="PIRSR" id="PIRSR604469-1"/>
    </source>
</evidence>
<proteinExistence type="inferred from homology"/>
<keyword evidence="8" id="KW-0378">Hydrolase</keyword>
<dbReference type="NCBIfam" id="TIGR00338">
    <property type="entry name" value="serB"/>
    <property type="match status" value="1"/>
</dbReference>
<dbReference type="GO" id="GO:0006564">
    <property type="term" value="P:L-serine biosynthetic process"/>
    <property type="evidence" value="ECO:0007669"/>
    <property type="project" value="UniProtKB-KW"/>
</dbReference>
<dbReference type="InterPro" id="IPR036412">
    <property type="entry name" value="HAD-like_sf"/>
</dbReference>
<dbReference type="SFLD" id="SFLDG01136">
    <property type="entry name" value="C1.6:_Phosphoserine_Phosphatas"/>
    <property type="match status" value="1"/>
</dbReference>
<dbReference type="OrthoDB" id="9792539at2"/>
<dbReference type="PANTHER" id="PTHR43344">
    <property type="entry name" value="PHOSPHOSERINE PHOSPHATASE"/>
    <property type="match status" value="1"/>
</dbReference>
<dbReference type="InterPro" id="IPR004469">
    <property type="entry name" value="PSP"/>
</dbReference>
<dbReference type="EC" id="3.1.3.3" evidence="4"/>
<evidence type="ECO:0000256" key="5">
    <source>
        <dbReference type="ARBA" id="ARBA00015196"/>
    </source>
</evidence>
<evidence type="ECO:0000256" key="8">
    <source>
        <dbReference type="ARBA" id="ARBA00022801"/>
    </source>
</evidence>
<dbReference type="InterPro" id="IPR023214">
    <property type="entry name" value="HAD_sf"/>
</dbReference>
<keyword evidence="16" id="KW-1185">Reference proteome</keyword>
<evidence type="ECO:0000256" key="2">
    <source>
        <dbReference type="ARBA" id="ARBA00005135"/>
    </source>
</evidence>
<keyword evidence="10" id="KW-0718">Serine biosynthesis</keyword>
<keyword evidence="9" id="KW-0460">Magnesium</keyword>
<dbReference type="Proteomes" id="UP000004169">
    <property type="component" value="Unassembled WGS sequence"/>
</dbReference>
<evidence type="ECO:0000256" key="6">
    <source>
        <dbReference type="ARBA" id="ARBA00022605"/>
    </source>
</evidence>
<evidence type="ECO:0000256" key="10">
    <source>
        <dbReference type="ARBA" id="ARBA00023299"/>
    </source>
</evidence>
<organism evidence="15 16">
    <name type="scientific">Magnetospirillum molischianum DSM 120</name>
    <dbReference type="NCBI Taxonomy" id="1150626"/>
    <lineage>
        <taxon>Bacteria</taxon>
        <taxon>Pseudomonadati</taxon>
        <taxon>Pseudomonadota</taxon>
        <taxon>Alphaproteobacteria</taxon>
        <taxon>Rhodospirillales</taxon>
        <taxon>Rhodospirillaceae</taxon>
        <taxon>Magnetospirillum</taxon>
    </lineage>
</organism>
<reference evidence="15 16" key="1">
    <citation type="journal article" date="2012" name="J. Bacteriol.">
        <title>Draft Genome Sequence of the Purple Photosynthetic Bacterium Phaeospirillum molischianum DSM120, a Particularly Versatile Bacterium.</title>
        <authorList>
            <person name="Duquesne K."/>
            <person name="Prima V."/>
            <person name="Ji B."/>
            <person name="Rouy Z."/>
            <person name="Medigue C."/>
            <person name="Talla E."/>
            <person name="Sturgis J.N."/>
        </authorList>
    </citation>
    <scope>NUCLEOTIDE SEQUENCE [LARGE SCALE GENOMIC DNA]</scope>
    <source>
        <strain evidence="16">DSM120</strain>
    </source>
</reference>
<dbReference type="InterPro" id="IPR050582">
    <property type="entry name" value="HAD-like_SerB"/>
</dbReference>
<comment type="catalytic activity">
    <reaction evidence="12">
        <text>O-phospho-L-serine + H2O = L-serine + phosphate</text>
        <dbReference type="Rhea" id="RHEA:21208"/>
        <dbReference type="ChEBI" id="CHEBI:15377"/>
        <dbReference type="ChEBI" id="CHEBI:33384"/>
        <dbReference type="ChEBI" id="CHEBI:43474"/>
        <dbReference type="ChEBI" id="CHEBI:57524"/>
        <dbReference type="EC" id="3.1.3.3"/>
    </reaction>
</comment>
<dbReference type="eggNOG" id="COG0560">
    <property type="taxonomic scope" value="Bacteria"/>
</dbReference>
<evidence type="ECO:0000256" key="7">
    <source>
        <dbReference type="ARBA" id="ARBA00022723"/>
    </source>
</evidence>
<dbReference type="GO" id="GO:0036424">
    <property type="term" value="F:L-phosphoserine phosphatase activity"/>
    <property type="evidence" value="ECO:0007669"/>
    <property type="project" value="InterPro"/>
</dbReference>
<dbReference type="Gene3D" id="3.40.50.1000">
    <property type="entry name" value="HAD superfamily/HAD-like"/>
    <property type="match status" value="1"/>
</dbReference>
<feature type="active site" description="Proton donor" evidence="14">
    <location>
        <position position="92"/>
    </location>
</feature>
<dbReference type="PANTHER" id="PTHR43344:SF2">
    <property type="entry name" value="PHOSPHOSERINE PHOSPHATASE"/>
    <property type="match status" value="1"/>
</dbReference>
<evidence type="ECO:0000256" key="13">
    <source>
        <dbReference type="ARBA" id="ARBA00048523"/>
    </source>
</evidence>
<dbReference type="Pfam" id="PF12710">
    <property type="entry name" value="HAD"/>
    <property type="match status" value="1"/>
</dbReference>
<comment type="similarity">
    <text evidence="3">Belongs to the HAD-like hydrolase superfamily. SerB family.</text>
</comment>
<protein>
    <recommendedName>
        <fullName evidence="5">Phosphoserine phosphatase</fullName>
        <ecNumber evidence="4">3.1.3.3</ecNumber>
    </recommendedName>
    <alternativeName>
        <fullName evidence="11">O-phosphoserine phosphohydrolase</fullName>
    </alternativeName>
</protein>
<name>H8FPB9_MAGML</name>
<comment type="pathway">
    <text evidence="2">Amino-acid biosynthesis; L-serine biosynthesis; L-serine from 3-phospho-D-glycerate: step 3/3.</text>
</comment>
<comment type="cofactor">
    <cofactor evidence="1">
        <name>Mg(2+)</name>
        <dbReference type="ChEBI" id="CHEBI:18420"/>
    </cofactor>
</comment>
<dbReference type="RefSeq" id="WP_002726289.1">
    <property type="nucleotide sequence ID" value="NZ_CAHP01000011.1"/>
</dbReference>
<evidence type="ECO:0000313" key="15">
    <source>
        <dbReference type="EMBL" id="CCG40207.1"/>
    </source>
</evidence>
<dbReference type="GO" id="GO:0000287">
    <property type="term" value="F:magnesium ion binding"/>
    <property type="evidence" value="ECO:0007669"/>
    <property type="project" value="TreeGrafter"/>
</dbReference>
<dbReference type="STRING" id="1150626.PHAMO_190016"/>
<dbReference type="AlphaFoldDB" id="H8FPB9"/>
<evidence type="ECO:0000313" key="16">
    <source>
        <dbReference type="Proteomes" id="UP000004169"/>
    </source>
</evidence>
<keyword evidence="7" id="KW-0479">Metal-binding</keyword>
<keyword evidence="6" id="KW-0028">Amino-acid biosynthesis</keyword>
<sequence>MENVLTLIAGHGLSGLDGSLVSEVRGGLRALGAEVGQPDWLSPDRACDLSFSGLSPRDADAMSLRILEGWGVDVVAQPAEGRRKRLLVADMDSTMVTGETLDELADFAGLKDRIAGITARAMNGEIGFEAALRERVGLLAGLPEKCLEATWERIDFTPGAHSLVATMKANGAMAVLVSGGFRFFTARVRVSCGFDRDIANELIVADQRLTGQVGTPIVGRETKLATLIATAAELGISTGLAVAVGDGANDLDMLREAGLGVAFHAKPVVAAEARARIDHGDLTALLYAQGYRDEDIVTSFGSLS</sequence>
<comment type="caution">
    <text evidence="15">The sequence shown here is derived from an EMBL/GenBank/DDBJ whole genome shotgun (WGS) entry which is preliminary data.</text>
</comment>
<comment type="catalytic activity">
    <reaction evidence="13">
        <text>O-phospho-D-serine + H2O = D-serine + phosphate</text>
        <dbReference type="Rhea" id="RHEA:24873"/>
        <dbReference type="ChEBI" id="CHEBI:15377"/>
        <dbReference type="ChEBI" id="CHEBI:35247"/>
        <dbReference type="ChEBI" id="CHEBI:43474"/>
        <dbReference type="ChEBI" id="CHEBI:58680"/>
        <dbReference type="EC" id="3.1.3.3"/>
    </reaction>
</comment>
<dbReference type="EMBL" id="CAHP01000011">
    <property type="protein sequence ID" value="CCG40207.1"/>
    <property type="molecule type" value="Genomic_DNA"/>
</dbReference>
<dbReference type="GO" id="GO:0005737">
    <property type="term" value="C:cytoplasm"/>
    <property type="evidence" value="ECO:0007669"/>
    <property type="project" value="TreeGrafter"/>
</dbReference>
<dbReference type="UniPathway" id="UPA00135">
    <property type="reaction ID" value="UER00198"/>
</dbReference>
<dbReference type="NCBIfam" id="TIGR01488">
    <property type="entry name" value="HAD-SF-IB"/>
    <property type="match status" value="1"/>
</dbReference>
<evidence type="ECO:0000256" key="1">
    <source>
        <dbReference type="ARBA" id="ARBA00001946"/>
    </source>
</evidence>
<evidence type="ECO:0000256" key="9">
    <source>
        <dbReference type="ARBA" id="ARBA00022842"/>
    </source>
</evidence>
<evidence type="ECO:0000256" key="3">
    <source>
        <dbReference type="ARBA" id="ARBA00009184"/>
    </source>
</evidence>
<feature type="active site" description="Nucleophile" evidence="14">
    <location>
        <position position="90"/>
    </location>
</feature>
<gene>
    <name evidence="15" type="ORF">PHAMO_190016</name>
</gene>
<dbReference type="SUPFAM" id="SSF56784">
    <property type="entry name" value="HAD-like"/>
    <property type="match status" value="1"/>
</dbReference>
<dbReference type="SFLD" id="SFLDG01137">
    <property type="entry name" value="C1.6.1:_Phosphoserine_Phosphat"/>
    <property type="match status" value="1"/>
</dbReference>
<dbReference type="SFLD" id="SFLDF00029">
    <property type="entry name" value="phosphoserine_phosphatase"/>
    <property type="match status" value="1"/>
</dbReference>